<proteinExistence type="predicted"/>
<comment type="caution">
    <text evidence="2">The sequence shown here is derived from an EMBL/GenBank/DDBJ whole genome shotgun (WGS) entry which is preliminary data.</text>
</comment>
<name>A0A151APU5_9CLOT</name>
<gene>
    <name evidence="2" type="ORF">CLCOL_08900</name>
</gene>
<dbReference type="EMBL" id="LTBB01000003">
    <property type="protein sequence ID" value="KYH29659.1"/>
    <property type="molecule type" value="Genomic_DNA"/>
</dbReference>
<dbReference type="Proteomes" id="UP000075374">
    <property type="component" value="Unassembled WGS sequence"/>
</dbReference>
<feature type="compositionally biased region" description="Basic residues" evidence="1">
    <location>
        <begin position="14"/>
        <end position="23"/>
    </location>
</feature>
<protein>
    <submittedName>
        <fullName evidence="2">Uncharacterized protein</fullName>
    </submittedName>
</protein>
<keyword evidence="3" id="KW-1185">Reference proteome</keyword>
<organism evidence="2 3">
    <name type="scientific">Clostridium colicanis DSM 13634</name>
    <dbReference type="NCBI Taxonomy" id="1121305"/>
    <lineage>
        <taxon>Bacteria</taxon>
        <taxon>Bacillati</taxon>
        <taxon>Bacillota</taxon>
        <taxon>Clostridia</taxon>
        <taxon>Eubacteriales</taxon>
        <taxon>Clostridiaceae</taxon>
        <taxon>Clostridium</taxon>
    </lineage>
</organism>
<evidence type="ECO:0000313" key="2">
    <source>
        <dbReference type="EMBL" id="KYH29659.1"/>
    </source>
</evidence>
<dbReference type="AlphaFoldDB" id="A0A151APU5"/>
<reference evidence="2 3" key="1">
    <citation type="submission" date="2016-02" db="EMBL/GenBank/DDBJ databases">
        <title>Genome sequence of Clostridium colicanis DSM 13634.</title>
        <authorList>
            <person name="Poehlein A."/>
            <person name="Daniel R."/>
        </authorList>
    </citation>
    <scope>NUCLEOTIDE SEQUENCE [LARGE SCALE GENOMIC DNA]</scope>
    <source>
        <strain evidence="2 3">DSM 13634</strain>
    </source>
</reference>
<feature type="region of interest" description="Disordered" evidence="1">
    <location>
        <begin position="14"/>
        <end position="34"/>
    </location>
</feature>
<dbReference type="PATRIC" id="fig|1121305.3.peg.906"/>
<evidence type="ECO:0000256" key="1">
    <source>
        <dbReference type="SAM" id="MobiDB-lite"/>
    </source>
</evidence>
<sequence>MEDNIIYVDFKSASKRSKHKNKYKNSESHHPKQRKSFIKIIAEKAKHIFDKIFRRTYKYNNSPKYKHWL</sequence>
<evidence type="ECO:0000313" key="3">
    <source>
        <dbReference type="Proteomes" id="UP000075374"/>
    </source>
</evidence>
<accession>A0A151APU5</accession>